<dbReference type="AlphaFoldDB" id="A0A2M4DK22"/>
<evidence type="ECO:0000313" key="2">
    <source>
        <dbReference type="EMBL" id="MBW77889.1"/>
    </source>
</evidence>
<protein>
    <submittedName>
        <fullName evidence="2">Putative secreted protein</fullName>
    </submittedName>
</protein>
<feature type="compositionally biased region" description="Low complexity" evidence="1">
    <location>
        <begin position="70"/>
        <end position="81"/>
    </location>
</feature>
<proteinExistence type="predicted"/>
<accession>A0A2M4DK22</accession>
<feature type="region of interest" description="Disordered" evidence="1">
    <location>
        <begin position="43"/>
        <end position="87"/>
    </location>
</feature>
<sequence>MPLPVRSSLAQRFLFLMSAASRLVCLFSLQYAAATRVLWAHLSNPAPRTTPPPDAQVGEYRSKSRRTRSYNRASRSARSSRLPLAFR</sequence>
<organism evidence="2">
    <name type="scientific">Anopheles darlingi</name>
    <name type="common">Mosquito</name>
    <dbReference type="NCBI Taxonomy" id="43151"/>
    <lineage>
        <taxon>Eukaryota</taxon>
        <taxon>Metazoa</taxon>
        <taxon>Ecdysozoa</taxon>
        <taxon>Arthropoda</taxon>
        <taxon>Hexapoda</taxon>
        <taxon>Insecta</taxon>
        <taxon>Pterygota</taxon>
        <taxon>Neoptera</taxon>
        <taxon>Endopterygota</taxon>
        <taxon>Diptera</taxon>
        <taxon>Nematocera</taxon>
        <taxon>Culicoidea</taxon>
        <taxon>Culicidae</taxon>
        <taxon>Anophelinae</taxon>
        <taxon>Anopheles</taxon>
    </lineage>
</organism>
<reference evidence="2" key="1">
    <citation type="submission" date="2018-01" db="EMBL/GenBank/DDBJ databases">
        <title>An insight into the sialome of Amazonian anophelines.</title>
        <authorList>
            <person name="Ribeiro J.M."/>
            <person name="Scarpassa V."/>
            <person name="Calvo E."/>
        </authorList>
    </citation>
    <scope>NUCLEOTIDE SEQUENCE</scope>
</reference>
<name>A0A2M4DK22_ANODA</name>
<evidence type="ECO:0000256" key="1">
    <source>
        <dbReference type="SAM" id="MobiDB-lite"/>
    </source>
</evidence>
<dbReference type="EMBL" id="GGFL01013711">
    <property type="protein sequence ID" value="MBW77889.1"/>
    <property type="molecule type" value="Transcribed_RNA"/>
</dbReference>